<evidence type="ECO:0000256" key="18">
    <source>
        <dbReference type="RuleBase" id="RU003938"/>
    </source>
</evidence>
<feature type="transmembrane region" description="Helical" evidence="19">
    <location>
        <begin position="9"/>
        <end position="29"/>
    </location>
</feature>
<evidence type="ECO:0000256" key="12">
    <source>
        <dbReference type="ARBA" id="ARBA00022695"/>
    </source>
</evidence>
<protein>
    <recommendedName>
        <fullName evidence="7 18">Phosphatidate cytidylyltransferase</fullName>
        <ecNumber evidence="6 18">2.7.7.41</ecNumber>
    </recommendedName>
</protein>
<dbReference type="PANTHER" id="PTHR46382:SF1">
    <property type="entry name" value="PHOSPHATIDATE CYTIDYLYLTRANSFERASE"/>
    <property type="match status" value="1"/>
</dbReference>
<feature type="transmembrane region" description="Helical" evidence="19">
    <location>
        <begin position="35"/>
        <end position="54"/>
    </location>
</feature>
<dbReference type="GO" id="GO:0016779">
    <property type="term" value="F:nucleotidyltransferase activity"/>
    <property type="evidence" value="ECO:0007669"/>
    <property type="project" value="UniProtKB-KW"/>
</dbReference>
<comment type="similarity">
    <text evidence="5 18">Belongs to the CDS family.</text>
</comment>
<keyword evidence="13 19" id="KW-1133">Transmembrane helix</keyword>
<comment type="pathway">
    <text evidence="4">Lipid metabolism.</text>
</comment>
<evidence type="ECO:0000256" key="4">
    <source>
        <dbReference type="ARBA" id="ARBA00005189"/>
    </source>
</evidence>
<keyword evidence="9" id="KW-0444">Lipid biosynthesis</keyword>
<keyword evidence="8" id="KW-1003">Cell membrane</keyword>
<accession>A0ABY8LW83</accession>
<comment type="subcellular location">
    <subcellularLocation>
        <location evidence="2">Cell membrane</location>
        <topology evidence="2">Multi-pass membrane protein</topology>
    </subcellularLocation>
</comment>
<dbReference type="EC" id="2.7.7.41" evidence="6 18"/>
<evidence type="ECO:0000256" key="15">
    <source>
        <dbReference type="ARBA" id="ARBA00023136"/>
    </source>
</evidence>
<evidence type="ECO:0000256" key="3">
    <source>
        <dbReference type="ARBA" id="ARBA00005119"/>
    </source>
</evidence>
<evidence type="ECO:0000256" key="17">
    <source>
        <dbReference type="ARBA" id="ARBA00023264"/>
    </source>
</evidence>
<reference evidence="20" key="1">
    <citation type="submission" date="2023-04" db="EMBL/GenBank/DDBJ databases">
        <title>Completed genome of Mycoplasma lagogenitalium type strain 12MS.</title>
        <authorList>
            <person name="Spergser J."/>
        </authorList>
    </citation>
    <scope>NUCLEOTIDE SEQUENCE</scope>
    <source>
        <strain evidence="20">12MS</strain>
    </source>
</reference>
<feature type="transmembrane region" description="Helical" evidence="19">
    <location>
        <begin position="170"/>
        <end position="194"/>
    </location>
</feature>
<proteinExistence type="inferred from homology"/>
<evidence type="ECO:0000256" key="2">
    <source>
        <dbReference type="ARBA" id="ARBA00004651"/>
    </source>
</evidence>
<evidence type="ECO:0000256" key="13">
    <source>
        <dbReference type="ARBA" id="ARBA00022989"/>
    </source>
</evidence>
<evidence type="ECO:0000313" key="21">
    <source>
        <dbReference type="Proteomes" id="UP001179842"/>
    </source>
</evidence>
<dbReference type="PROSITE" id="PS01315">
    <property type="entry name" value="CDS"/>
    <property type="match status" value="1"/>
</dbReference>
<evidence type="ECO:0000256" key="5">
    <source>
        <dbReference type="ARBA" id="ARBA00010185"/>
    </source>
</evidence>
<keyword evidence="12 18" id="KW-0548">Nucleotidyltransferase</keyword>
<dbReference type="InterPro" id="IPR000374">
    <property type="entry name" value="PC_trans"/>
</dbReference>
<comment type="catalytic activity">
    <reaction evidence="1 18">
        <text>a 1,2-diacyl-sn-glycero-3-phosphate + CTP + H(+) = a CDP-1,2-diacyl-sn-glycerol + diphosphate</text>
        <dbReference type="Rhea" id="RHEA:16229"/>
        <dbReference type="ChEBI" id="CHEBI:15378"/>
        <dbReference type="ChEBI" id="CHEBI:33019"/>
        <dbReference type="ChEBI" id="CHEBI:37563"/>
        <dbReference type="ChEBI" id="CHEBI:58332"/>
        <dbReference type="ChEBI" id="CHEBI:58608"/>
        <dbReference type="EC" id="2.7.7.41"/>
    </reaction>
</comment>
<evidence type="ECO:0000256" key="1">
    <source>
        <dbReference type="ARBA" id="ARBA00001698"/>
    </source>
</evidence>
<evidence type="ECO:0000256" key="19">
    <source>
        <dbReference type="SAM" id="Phobius"/>
    </source>
</evidence>
<keyword evidence="11 18" id="KW-0812">Transmembrane</keyword>
<evidence type="ECO:0000256" key="11">
    <source>
        <dbReference type="ARBA" id="ARBA00022692"/>
    </source>
</evidence>
<comment type="pathway">
    <text evidence="3 18">Phospholipid metabolism; CDP-diacylglycerol biosynthesis; CDP-diacylglycerol from sn-glycerol 3-phosphate: step 3/3.</text>
</comment>
<evidence type="ECO:0000256" key="9">
    <source>
        <dbReference type="ARBA" id="ARBA00022516"/>
    </source>
</evidence>
<feature type="transmembrane region" description="Helical" evidence="19">
    <location>
        <begin position="66"/>
        <end position="84"/>
    </location>
</feature>
<dbReference type="EMBL" id="CP122979">
    <property type="protein sequence ID" value="WGI36387.1"/>
    <property type="molecule type" value="Genomic_DNA"/>
</dbReference>
<feature type="transmembrane region" description="Helical" evidence="19">
    <location>
        <begin position="142"/>
        <end position="164"/>
    </location>
</feature>
<sequence>MKNITKNKVFNRLIIVILIFAILFPIFFATDYGYLPGRIIGFIFFVALGTYGLYEVIKNVKVQNWIIYFSLIFSIIIYFLPFFVNVNKVPLIVNIIKNDVDFNLGEFKRAILLSYEEIFLIVVYFLFLMFVSLLDKANNRNFLNYFIVFFSSSFIPLFSKYMYLFNVYSVYAILAIGFIAGVSDTFGFFGGKFLGNKIFKSKLAPKISPKKTWEGAIIAFIFTFIFVFCIFYWTPLFDPIFQDLASSRKLIFSLISSFLLPIASNLGDLLFSIIKRYIKIKDFSRILGEHGGIMDRFDSTFLVVFVMVPILLVCMS</sequence>
<keyword evidence="10 18" id="KW-0808">Transferase</keyword>
<feature type="transmembrane region" description="Helical" evidence="19">
    <location>
        <begin position="254"/>
        <end position="274"/>
    </location>
</feature>
<evidence type="ECO:0000256" key="7">
    <source>
        <dbReference type="ARBA" id="ARBA00019373"/>
    </source>
</evidence>
<evidence type="ECO:0000256" key="10">
    <source>
        <dbReference type="ARBA" id="ARBA00022679"/>
    </source>
</evidence>
<keyword evidence="21" id="KW-1185">Reference proteome</keyword>
<keyword evidence="17" id="KW-1208">Phospholipid metabolism</keyword>
<evidence type="ECO:0000256" key="6">
    <source>
        <dbReference type="ARBA" id="ARBA00012487"/>
    </source>
</evidence>
<feature type="transmembrane region" description="Helical" evidence="19">
    <location>
        <begin position="215"/>
        <end position="234"/>
    </location>
</feature>
<evidence type="ECO:0000256" key="16">
    <source>
        <dbReference type="ARBA" id="ARBA00023209"/>
    </source>
</evidence>
<organism evidence="20 21">
    <name type="scientific">Mesomycoplasma lagogenitalium</name>
    <dbReference type="NCBI Taxonomy" id="171286"/>
    <lineage>
        <taxon>Bacteria</taxon>
        <taxon>Bacillati</taxon>
        <taxon>Mycoplasmatota</taxon>
        <taxon>Mycoplasmoidales</taxon>
        <taxon>Metamycoplasmataceae</taxon>
        <taxon>Mesomycoplasma</taxon>
    </lineage>
</organism>
<dbReference type="PANTHER" id="PTHR46382">
    <property type="entry name" value="PHOSPHATIDATE CYTIDYLYLTRANSFERASE"/>
    <property type="match status" value="1"/>
</dbReference>
<feature type="transmembrane region" description="Helical" evidence="19">
    <location>
        <begin position="118"/>
        <end position="135"/>
    </location>
</feature>
<dbReference type="Pfam" id="PF01148">
    <property type="entry name" value="CTP_transf_1"/>
    <property type="match status" value="1"/>
</dbReference>
<name>A0ABY8LW83_9BACT</name>
<dbReference type="Proteomes" id="UP001179842">
    <property type="component" value="Chromosome"/>
</dbReference>
<evidence type="ECO:0000256" key="14">
    <source>
        <dbReference type="ARBA" id="ARBA00023098"/>
    </source>
</evidence>
<evidence type="ECO:0000313" key="20">
    <source>
        <dbReference type="EMBL" id="WGI36387.1"/>
    </source>
</evidence>
<keyword evidence="14" id="KW-0443">Lipid metabolism</keyword>
<keyword evidence="15 19" id="KW-0472">Membrane</keyword>
<dbReference type="RefSeq" id="WP_280101688.1">
    <property type="nucleotide sequence ID" value="NZ_CP122979.1"/>
</dbReference>
<gene>
    <name evidence="20" type="ORF">QEG99_02850</name>
</gene>
<evidence type="ECO:0000256" key="8">
    <source>
        <dbReference type="ARBA" id="ARBA00022475"/>
    </source>
</evidence>
<keyword evidence="16" id="KW-0594">Phospholipid biosynthesis</keyword>